<dbReference type="Gene3D" id="2.60.120.260">
    <property type="entry name" value="Galactose-binding domain-like"/>
    <property type="match status" value="1"/>
</dbReference>
<evidence type="ECO:0000259" key="7">
    <source>
        <dbReference type="Pfam" id="PF04862"/>
    </source>
</evidence>
<comment type="subcellular location">
    <subcellularLocation>
        <location evidence="1">Secreted</location>
        <location evidence="1">Cell wall</location>
    </subcellularLocation>
</comment>
<accession>A0A218WF44</accession>
<gene>
    <name evidence="8" type="ORF">CDL15_Pgr005622</name>
    <name evidence="9" type="ORF">CRG98_019283</name>
</gene>
<dbReference type="OrthoDB" id="1895088at2759"/>
<dbReference type="Proteomes" id="UP000197138">
    <property type="component" value="Unassembled WGS sequence"/>
</dbReference>
<dbReference type="STRING" id="22663.A0A218WF44"/>
<dbReference type="GeneID" id="116196748"/>
<dbReference type="AlphaFoldDB" id="A0A218WF44"/>
<dbReference type="PANTHER" id="PTHR31265:SF28">
    <property type="entry name" value="EMB|CAB87702.1"/>
    <property type="match status" value="1"/>
</dbReference>
<feature type="chain" id="PRO_5014071656" description="DUF642 domain-containing protein" evidence="6">
    <location>
        <begin position="34"/>
        <end position="410"/>
    </location>
</feature>
<feature type="domain" description="DUF642" evidence="7">
    <location>
        <begin position="219"/>
        <end position="384"/>
    </location>
</feature>
<keyword evidence="3" id="KW-0964">Secreted</keyword>
<evidence type="ECO:0000313" key="9">
    <source>
        <dbReference type="EMBL" id="PKI60347.1"/>
    </source>
</evidence>
<dbReference type="SUPFAM" id="SSF49785">
    <property type="entry name" value="Galactose-binding domain-like"/>
    <property type="match status" value="1"/>
</dbReference>
<reference evidence="9 11" key="3">
    <citation type="submission" date="2017-11" db="EMBL/GenBank/DDBJ databases">
        <title>De-novo sequencing of pomegranate (Punica granatum L.) genome.</title>
        <authorList>
            <person name="Akparov Z."/>
            <person name="Amiraslanov A."/>
            <person name="Hajiyeva S."/>
            <person name="Abbasov M."/>
            <person name="Kaur K."/>
            <person name="Hamwieh A."/>
            <person name="Solovyev V."/>
            <person name="Salamov A."/>
            <person name="Braich B."/>
            <person name="Kosarev P."/>
            <person name="Mahmoud A."/>
            <person name="Hajiyev E."/>
            <person name="Babayeva S."/>
            <person name="Izzatullayeva V."/>
            <person name="Mammadov A."/>
            <person name="Mammadov A."/>
            <person name="Sharifova S."/>
            <person name="Ojaghi J."/>
            <person name="Eynullazada K."/>
            <person name="Bayramov B."/>
            <person name="Abdulazimova A."/>
            <person name="Shahmuradov I."/>
        </authorList>
    </citation>
    <scope>NUCLEOTIDE SEQUENCE [LARGE SCALE GENOMIC DNA]</scope>
    <source>
        <strain evidence="9">AG2017</strain>
        <strain evidence="11">cv. AG2017</strain>
        <tissue evidence="9">Leaf</tissue>
    </source>
</reference>
<evidence type="ECO:0000256" key="4">
    <source>
        <dbReference type="ARBA" id="ARBA00022729"/>
    </source>
</evidence>
<evidence type="ECO:0000256" key="1">
    <source>
        <dbReference type="ARBA" id="ARBA00004191"/>
    </source>
</evidence>
<keyword evidence="2" id="KW-0134">Cell wall</keyword>
<dbReference type="EMBL" id="MTKT01004399">
    <property type="protein sequence ID" value="OWM71435.1"/>
    <property type="molecule type" value="Genomic_DNA"/>
</dbReference>
<keyword evidence="5" id="KW-0325">Glycoprotein</keyword>
<evidence type="ECO:0000313" key="8">
    <source>
        <dbReference type="EMBL" id="OWM71435.1"/>
    </source>
</evidence>
<evidence type="ECO:0000256" key="5">
    <source>
        <dbReference type="ARBA" id="ARBA00023180"/>
    </source>
</evidence>
<evidence type="ECO:0000256" key="2">
    <source>
        <dbReference type="ARBA" id="ARBA00022512"/>
    </source>
</evidence>
<feature type="signal peptide" evidence="6">
    <location>
        <begin position="1"/>
        <end position="33"/>
    </location>
</feature>
<sequence>MASSSSTKKNTMRLQSSAPLLLLHLLMARFSSSADLLQNPDFESLPTNLPPENSTAEFIPLNQTTTTLPGWTFEGTVLYVNAGKTVSLQRNGSHAVQLGPDGRINQTFTTEGSSGSASIYLLTITVTYSAVGGGRNCTASAAAVVSAPDSRTEVYQRDGYDGKPWQSFGVYLGNWEEGEVVDLVIESMSSDPDPDTICWPIVDSVLLKSARSLASDNGNLLPNQDFELGPEFLTNSTEGILLDQAQSPLQSPLTQWSILGTIKYIDSDHFFVPAGNAAIEIIAGNSTGIQTAVPLSQGSSYTLKFTLGDANDSCVGDLSITAQAGSVLKNYTVQSNGTGSGQSFSMTFEAGSGTTPTPISFLSLTALQTKAGAFCGPVIDDVVLRASMGVRVAMNWSFLLFLALFAASAV</sequence>
<name>A0A218WF44_PUNGR</name>
<comment type="caution">
    <text evidence="8">The sequence shown here is derived from an EMBL/GenBank/DDBJ whole genome shotgun (WGS) entry which is preliminary data.</text>
</comment>
<proteinExistence type="predicted"/>
<dbReference type="EMBL" id="PGOL01001168">
    <property type="protein sequence ID" value="PKI60347.1"/>
    <property type="molecule type" value="Genomic_DNA"/>
</dbReference>
<dbReference type="InterPro" id="IPR052437">
    <property type="entry name" value="Pectin_Meth_Modulator"/>
</dbReference>
<protein>
    <recommendedName>
        <fullName evidence="7">DUF642 domain-containing protein</fullName>
    </recommendedName>
</protein>
<keyword evidence="11" id="KW-1185">Reference proteome</keyword>
<dbReference type="InterPro" id="IPR008979">
    <property type="entry name" value="Galactose-bd-like_sf"/>
</dbReference>
<keyword evidence="4 6" id="KW-0732">Signal</keyword>
<evidence type="ECO:0000313" key="10">
    <source>
        <dbReference type="Proteomes" id="UP000197138"/>
    </source>
</evidence>
<dbReference type="PANTHER" id="PTHR31265">
    <property type="entry name" value="OS02G0527500 PROTEIN-RELATED"/>
    <property type="match status" value="1"/>
</dbReference>
<evidence type="ECO:0000256" key="3">
    <source>
        <dbReference type="ARBA" id="ARBA00022525"/>
    </source>
</evidence>
<reference evidence="8" key="2">
    <citation type="submission" date="2017-06" db="EMBL/GenBank/DDBJ databases">
        <title>The pomegranate genome and the genomics of punicalagin biosynthesis.</title>
        <authorList>
            <person name="Xu C."/>
        </authorList>
    </citation>
    <scope>NUCLEOTIDE SEQUENCE [LARGE SCALE GENOMIC DNA]</scope>
    <source>
        <tissue evidence="8">Fresh leaf</tissue>
    </source>
</reference>
<evidence type="ECO:0000313" key="11">
    <source>
        <dbReference type="Proteomes" id="UP000233551"/>
    </source>
</evidence>
<evidence type="ECO:0000256" key="6">
    <source>
        <dbReference type="SAM" id="SignalP"/>
    </source>
</evidence>
<dbReference type="Proteomes" id="UP000233551">
    <property type="component" value="Unassembled WGS sequence"/>
</dbReference>
<reference evidence="10" key="1">
    <citation type="journal article" date="2017" name="Plant J.">
        <title>The pomegranate (Punica granatum L.) genome and the genomics of punicalagin biosynthesis.</title>
        <authorList>
            <person name="Qin G."/>
            <person name="Xu C."/>
            <person name="Ming R."/>
            <person name="Tang H."/>
            <person name="Guyot R."/>
            <person name="Kramer E.M."/>
            <person name="Hu Y."/>
            <person name="Yi X."/>
            <person name="Qi Y."/>
            <person name="Xu X."/>
            <person name="Gao Z."/>
            <person name="Pan H."/>
            <person name="Jian J."/>
            <person name="Tian Y."/>
            <person name="Yue Z."/>
            <person name="Xu Y."/>
        </authorList>
    </citation>
    <scope>NUCLEOTIDE SEQUENCE [LARGE SCALE GENOMIC DNA]</scope>
    <source>
        <strain evidence="10">cv. Dabenzi</strain>
    </source>
</reference>
<dbReference type="Pfam" id="PF04862">
    <property type="entry name" value="DUF642"/>
    <property type="match status" value="2"/>
</dbReference>
<feature type="domain" description="DUF642" evidence="7">
    <location>
        <begin position="35"/>
        <end position="208"/>
    </location>
</feature>
<dbReference type="InterPro" id="IPR006946">
    <property type="entry name" value="DGR2-like_dom"/>
</dbReference>
<organism evidence="8 10">
    <name type="scientific">Punica granatum</name>
    <name type="common">Pomegranate</name>
    <dbReference type="NCBI Taxonomy" id="22663"/>
    <lineage>
        <taxon>Eukaryota</taxon>
        <taxon>Viridiplantae</taxon>
        <taxon>Streptophyta</taxon>
        <taxon>Embryophyta</taxon>
        <taxon>Tracheophyta</taxon>
        <taxon>Spermatophyta</taxon>
        <taxon>Magnoliopsida</taxon>
        <taxon>eudicotyledons</taxon>
        <taxon>Gunneridae</taxon>
        <taxon>Pentapetalae</taxon>
        <taxon>rosids</taxon>
        <taxon>malvids</taxon>
        <taxon>Myrtales</taxon>
        <taxon>Lythraceae</taxon>
        <taxon>Punica</taxon>
    </lineage>
</organism>